<protein>
    <submittedName>
        <fullName evidence="1">Uncharacterized protein</fullName>
    </submittedName>
</protein>
<proteinExistence type="predicted"/>
<dbReference type="PANTHER" id="PTHR42037">
    <property type="match status" value="1"/>
</dbReference>
<gene>
    <name evidence="1" type="ORF">MDCFG202_LOCUS496346</name>
</gene>
<accession>A0A2H3HHU7</accession>
<dbReference type="PANTHER" id="PTHR42037:SF1">
    <property type="match status" value="1"/>
</dbReference>
<evidence type="ECO:0000313" key="2">
    <source>
        <dbReference type="Proteomes" id="UP000746612"/>
    </source>
</evidence>
<dbReference type="Pfam" id="PF14441">
    <property type="entry name" value="OTT_1508_deam"/>
    <property type="match status" value="1"/>
</dbReference>
<comment type="caution">
    <text evidence="1">The sequence shown here is derived from an EMBL/GenBank/DDBJ whole genome shotgun (WGS) entry which is preliminary data.</text>
</comment>
<dbReference type="OMA" id="FEMILAF"/>
<name>A0A2H3HHU7_GIBZA</name>
<dbReference type="Proteomes" id="UP000746612">
    <property type="component" value="Unassembled WGS sequence"/>
</dbReference>
<evidence type="ECO:0000313" key="1">
    <source>
        <dbReference type="EMBL" id="CAG2005133.1"/>
    </source>
</evidence>
<reference evidence="1" key="1">
    <citation type="submission" date="2021-03" db="EMBL/GenBank/DDBJ databases">
        <authorList>
            <person name="Alouane T."/>
            <person name="Langin T."/>
            <person name="Bonhomme L."/>
        </authorList>
    </citation>
    <scope>NUCLEOTIDE SEQUENCE</scope>
    <source>
        <strain evidence="1">MDC_Fg202</strain>
    </source>
</reference>
<dbReference type="InterPro" id="IPR027796">
    <property type="entry name" value="OTT_1508_deam-like"/>
</dbReference>
<sequence>MVSNDLTSLKPKQKRRLYEPIVLYKALTEITQEEGALRQTELSDRAETEEQQYHRFLHNIASVCDRVKRGKTVTSVTILDGEEKFTYVFGCNQVFDKDLRSTQDFMISLLKRLSGFHLLSSTEKTSVQNEIFEMILAFNSPRIQCYLDTLRKNIAQCLLYCERSTTQNDTEVGKGLETLSIAIKETTFSDMTGPQYFSAFSSVLKALKSFLTSQTTGYIDRKAKDGRIRDGRSFECWSELRHAIYRLKSYKKALQCLIDSEETWPELFQEFVVVPIESSKQDSNPLGRKSEAAHGIIGRMCSDATSIERYRGLARSLEWINLDDRIKTQSTRPSFKPYVHSEVLVLEWLMVQPNVTFFRDWKYIGSSKGACQLCRYYFDAAGQHNDIKTRPSHGNLYVNWRFPDVQEGEKSFGKTRRQTIYNSMMTRIREDAFSILVDKSSKGKRHDSSTHPLTSVMYASTDVWTDVGARDMPNIDELGESFAKNLSLKPVIETVGESDVDDEDGGIALG</sequence>
<organism evidence="1 2">
    <name type="scientific">Gibberella zeae</name>
    <name type="common">Wheat head blight fungus</name>
    <name type="synonym">Fusarium graminearum</name>
    <dbReference type="NCBI Taxonomy" id="5518"/>
    <lineage>
        <taxon>Eukaryota</taxon>
        <taxon>Fungi</taxon>
        <taxon>Dikarya</taxon>
        <taxon>Ascomycota</taxon>
        <taxon>Pezizomycotina</taxon>
        <taxon>Sordariomycetes</taxon>
        <taxon>Hypocreomycetidae</taxon>
        <taxon>Hypocreales</taxon>
        <taxon>Nectriaceae</taxon>
        <taxon>Fusarium</taxon>
    </lineage>
</organism>
<dbReference type="AlphaFoldDB" id="A0A2H3HHU7"/>
<dbReference type="EMBL" id="CAJPIJ010000183">
    <property type="protein sequence ID" value="CAG2005133.1"/>
    <property type="molecule type" value="Genomic_DNA"/>
</dbReference>